<keyword evidence="1" id="KW-0175">Coiled coil</keyword>
<evidence type="ECO:0000259" key="2">
    <source>
        <dbReference type="Pfam" id="PF26618"/>
    </source>
</evidence>
<dbReference type="PANTHER" id="PTHR34314">
    <property type="entry name" value="CRENARCHAEAL PROTEIN, PUTATIVE-RELATED"/>
    <property type="match status" value="1"/>
</dbReference>
<evidence type="ECO:0000256" key="1">
    <source>
        <dbReference type="SAM" id="Coils"/>
    </source>
</evidence>
<dbReference type="HOGENOM" id="CLU_064028_0_0_2"/>
<dbReference type="PANTHER" id="PTHR34314:SF6">
    <property type="entry name" value="DUF3782 DOMAIN-CONTAINING PROTEIN"/>
    <property type="match status" value="1"/>
</dbReference>
<keyword evidence="4" id="KW-1185">Reference proteome</keyword>
<sequence length="242" mass="28229">MSNTLSKEEKLRILKSIETDQEFRYSLLGALGLTEILNRLDTHAKNQENILAEIKKIWEEVKELKEGQNKLWEEVKELKATQNEILKEIAKLWQAVGDLRKDVNELKETTKNMQKTLERLTLTVEDESKEVIAYRIANELNEKINLERIFIDDEEINIYGVTDDLFVIGEATVRLGVSLIDELERKIDKIKKNRPDLIRKKMIKVIYFDIATPDSIELARKKGIWLLTIKGDITQRIIHETS</sequence>
<feature type="coiled-coil region" evidence="1">
    <location>
        <begin position="96"/>
        <end position="130"/>
    </location>
</feature>
<dbReference type="GeneID" id="14211761"/>
<reference evidence="4" key="1">
    <citation type="submission" date="2012-03" db="EMBL/GenBank/DDBJ databases">
        <title>Complete genome of Caldisphaera lagunensis DSM 15908.</title>
        <authorList>
            <person name="Lucas S."/>
            <person name="Copeland A."/>
            <person name="Lapidus A."/>
            <person name="Glavina del Rio T."/>
            <person name="Dalin E."/>
            <person name="Tice H."/>
            <person name="Bruce D."/>
            <person name="Goodwin L."/>
            <person name="Pitluck S."/>
            <person name="Peters L."/>
            <person name="Mikhailova N."/>
            <person name="Teshima H."/>
            <person name="Kyrpides N."/>
            <person name="Mavromatis K."/>
            <person name="Ivanova N."/>
            <person name="Brettin T."/>
            <person name="Detter J.C."/>
            <person name="Han C."/>
            <person name="Larimer F."/>
            <person name="Land M."/>
            <person name="Hauser L."/>
            <person name="Markowitz V."/>
            <person name="Cheng J.-F."/>
            <person name="Hugenholtz P."/>
            <person name="Woyke T."/>
            <person name="Wu D."/>
            <person name="Spring S."/>
            <person name="Schroeder M."/>
            <person name="Brambilla E."/>
            <person name="Klenk H.-P."/>
            <person name="Eisen J.A."/>
        </authorList>
    </citation>
    <scope>NUCLEOTIDE SEQUENCE [LARGE SCALE GENOMIC DNA]</scope>
    <source>
        <strain evidence="4">DSM 15908 / JCM 11604 / IC-154</strain>
    </source>
</reference>
<dbReference type="Pfam" id="PF26618">
    <property type="entry name" value="DUF8196"/>
    <property type="match status" value="1"/>
</dbReference>
<dbReference type="EMBL" id="CP003378">
    <property type="protein sequence ID" value="AFZ70266.1"/>
    <property type="molecule type" value="Genomic_DNA"/>
</dbReference>
<dbReference type="InterPro" id="IPR058509">
    <property type="entry name" value="DUF8196"/>
</dbReference>
<gene>
    <name evidence="3" type="ordered locus">Calag_0501</name>
</gene>
<organism evidence="3 4">
    <name type="scientific">Caldisphaera lagunensis (strain DSM 15908 / JCM 11604 / ANMR 0165 / IC-154)</name>
    <dbReference type="NCBI Taxonomy" id="1056495"/>
    <lineage>
        <taxon>Archaea</taxon>
        <taxon>Thermoproteota</taxon>
        <taxon>Thermoprotei</taxon>
        <taxon>Acidilobales</taxon>
        <taxon>Caldisphaeraceae</taxon>
        <taxon>Caldisphaera</taxon>
    </lineage>
</organism>
<dbReference type="OrthoDB" id="28519at2157"/>
<evidence type="ECO:0000313" key="3">
    <source>
        <dbReference type="EMBL" id="AFZ70266.1"/>
    </source>
</evidence>
<accession>L0A8U1</accession>
<dbReference type="AlphaFoldDB" id="L0A8U1"/>
<dbReference type="RefSeq" id="WP_015232164.1">
    <property type="nucleotide sequence ID" value="NC_019791.1"/>
</dbReference>
<protein>
    <recommendedName>
        <fullName evidence="2">DUF8196 domain-containing protein</fullName>
    </recommendedName>
</protein>
<dbReference type="InParanoid" id="L0A8U1"/>
<name>L0A8U1_CALLD</name>
<dbReference type="eggNOG" id="arCOG01426">
    <property type="taxonomic scope" value="Archaea"/>
</dbReference>
<dbReference type="Proteomes" id="UP000010469">
    <property type="component" value="Chromosome"/>
</dbReference>
<dbReference type="KEGG" id="clg:Calag_0501"/>
<evidence type="ECO:0000313" key="4">
    <source>
        <dbReference type="Proteomes" id="UP000010469"/>
    </source>
</evidence>
<proteinExistence type="predicted"/>
<feature type="domain" description="DUF8196" evidence="2">
    <location>
        <begin position="126"/>
        <end position="235"/>
    </location>
</feature>